<dbReference type="RefSeq" id="WP_092472619.1">
    <property type="nucleotide sequence ID" value="NZ_FOOX01000013.1"/>
</dbReference>
<gene>
    <name evidence="1" type="ORF">SAMN05660649_03465</name>
</gene>
<evidence type="ECO:0000313" key="1">
    <source>
        <dbReference type="EMBL" id="SFG99823.1"/>
    </source>
</evidence>
<name>A0A1I2WET9_9FIRM</name>
<reference evidence="2" key="1">
    <citation type="submission" date="2016-10" db="EMBL/GenBank/DDBJ databases">
        <authorList>
            <person name="Varghese N."/>
            <person name="Submissions S."/>
        </authorList>
    </citation>
    <scope>NUCLEOTIDE SEQUENCE [LARGE SCALE GENOMIC DNA]</scope>
    <source>
        <strain evidence="2">DSM 17038</strain>
    </source>
</reference>
<organism evidence="1 2">
    <name type="scientific">Desulfotruncus arcticus DSM 17038</name>
    <dbReference type="NCBI Taxonomy" id="1121424"/>
    <lineage>
        <taxon>Bacteria</taxon>
        <taxon>Bacillati</taxon>
        <taxon>Bacillota</taxon>
        <taxon>Clostridia</taxon>
        <taxon>Eubacteriales</taxon>
        <taxon>Desulfallaceae</taxon>
        <taxon>Desulfotruncus</taxon>
    </lineage>
</organism>
<proteinExistence type="predicted"/>
<evidence type="ECO:0000313" key="2">
    <source>
        <dbReference type="Proteomes" id="UP000199337"/>
    </source>
</evidence>
<dbReference type="OrthoDB" id="1809559at2"/>
<sequence length="94" mass="10358">MLPSGHNYQKLGDVWAVLPRLNLIHKRGRKLTGWLIDKFGCLMAVYVNCRVNFPDSLPLAACPGLEVPSYAGGLRCEGAARLKGVLNYFTRGPD</sequence>
<dbReference type="AlphaFoldDB" id="A0A1I2WET9"/>
<protein>
    <submittedName>
        <fullName evidence="1">Uncharacterized protein</fullName>
    </submittedName>
</protein>
<dbReference type="Proteomes" id="UP000199337">
    <property type="component" value="Unassembled WGS sequence"/>
</dbReference>
<dbReference type="EMBL" id="FOOX01000013">
    <property type="protein sequence ID" value="SFG99823.1"/>
    <property type="molecule type" value="Genomic_DNA"/>
</dbReference>
<accession>A0A1I2WET9</accession>
<dbReference type="STRING" id="341036.SAMN05660649_03465"/>
<keyword evidence="2" id="KW-1185">Reference proteome</keyword>